<keyword evidence="4" id="KW-0479">Metal-binding</keyword>
<evidence type="ECO:0000256" key="1">
    <source>
        <dbReference type="ARBA" id="ARBA00000900"/>
    </source>
</evidence>
<dbReference type="GO" id="GO:0008270">
    <property type="term" value="F:zinc ion binding"/>
    <property type="evidence" value="ECO:0007669"/>
    <property type="project" value="UniProtKB-KW"/>
</dbReference>
<dbReference type="GO" id="GO:0016567">
    <property type="term" value="P:protein ubiquitination"/>
    <property type="evidence" value="ECO:0007669"/>
    <property type="project" value="UniProtKB-ARBA"/>
</dbReference>
<evidence type="ECO:0000256" key="2">
    <source>
        <dbReference type="ARBA" id="ARBA00012483"/>
    </source>
</evidence>
<reference evidence="11 12" key="1">
    <citation type="submission" date="2024-04" db="EMBL/GenBank/DDBJ databases">
        <title>The reference genome of an endangered Asteraceae, Deinandra increscens subsp. villosa, native to the Central Coast of California.</title>
        <authorList>
            <person name="Guilliams M."/>
            <person name="Hasenstab-Lehman K."/>
            <person name="Meyer R."/>
            <person name="Mcevoy S."/>
        </authorList>
    </citation>
    <scope>NUCLEOTIDE SEQUENCE [LARGE SCALE GENOMIC DNA]</scope>
    <source>
        <tissue evidence="11">Leaf</tissue>
    </source>
</reference>
<sequence length="186" mass="20293">MSTSPSPEFEAFLRDLITSHARTLFAAVPPSQHQPLIFTVYSDFIGDPVKQGPLPASKSAIEALPTVTVTETEDCAICLTEYGGAGEAREMPCKHRYHSDCIMKWLGIHGSCPVCRYEMPVDEEEEKRRRDGGVGWQVVITVSSGAPASETDSDPVERGGWSGEDMDVDPDSNGNWGQDTGMEDLD</sequence>
<dbReference type="GO" id="GO:0005737">
    <property type="term" value="C:cytoplasm"/>
    <property type="evidence" value="ECO:0007669"/>
    <property type="project" value="TreeGrafter"/>
</dbReference>
<evidence type="ECO:0000256" key="7">
    <source>
        <dbReference type="ARBA" id="ARBA00022833"/>
    </source>
</evidence>
<evidence type="ECO:0000256" key="8">
    <source>
        <dbReference type="PROSITE-ProRule" id="PRU00175"/>
    </source>
</evidence>
<comment type="caution">
    <text evidence="11">The sequence shown here is derived from an EMBL/GenBank/DDBJ whole genome shotgun (WGS) entry which is preliminary data.</text>
</comment>
<dbReference type="AlphaFoldDB" id="A0AAP0GK85"/>
<keyword evidence="12" id="KW-1185">Reference proteome</keyword>
<dbReference type="PROSITE" id="PS50089">
    <property type="entry name" value="ZF_RING_2"/>
    <property type="match status" value="1"/>
</dbReference>
<comment type="catalytic activity">
    <reaction evidence="1">
        <text>S-ubiquitinyl-[E2 ubiquitin-conjugating enzyme]-L-cysteine + [acceptor protein]-L-lysine = [E2 ubiquitin-conjugating enzyme]-L-cysteine + N(6)-ubiquitinyl-[acceptor protein]-L-lysine.</text>
        <dbReference type="EC" id="2.3.2.27"/>
    </reaction>
</comment>
<dbReference type="Proteomes" id="UP001408789">
    <property type="component" value="Unassembled WGS sequence"/>
</dbReference>
<protein>
    <recommendedName>
        <fullName evidence="2">RING-type E3 ubiquitin transferase</fullName>
        <ecNumber evidence="2">2.3.2.27</ecNumber>
    </recommendedName>
</protein>
<evidence type="ECO:0000256" key="4">
    <source>
        <dbReference type="ARBA" id="ARBA00022723"/>
    </source>
</evidence>
<feature type="region of interest" description="Disordered" evidence="9">
    <location>
        <begin position="142"/>
        <end position="186"/>
    </location>
</feature>
<accession>A0AAP0GK85</accession>
<name>A0AAP0GK85_9ASTR</name>
<dbReference type="PANTHER" id="PTHR15710:SF235">
    <property type="entry name" value="RING-H2 FINGER PROTEIN ATL79-LIKE"/>
    <property type="match status" value="1"/>
</dbReference>
<dbReference type="PANTHER" id="PTHR15710">
    <property type="entry name" value="E3 UBIQUITIN-PROTEIN LIGASE PRAJA"/>
    <property type="match status" value="1"/>
</dbReference>
<keyword evidence="5 8" id="KW-0863">Zinc-finger</keyword>
<evidence type="ECO:0000259" key="10">
    <source>
        <dbReference type="PROSITE" id="PS50089"/>
    </source>
</evidence>
<dbReference type="Gene3D" id="3.30.40.10">
    <property type="entry name" value="Zinc/RING finger domain, C3HC4 (zinc finger)"/>
    <property type="match status" value="1"/>
</dbReference>
<evidence type="ECO:0000256" key="6">
    <source>
        <dbReference type="ARBA" id="ARBA00022786"/>
    </source>
</evidence>
<dbReference type="InterPro" id="IPR001841">
    <property type="entry name" value="Znf_RING"/>
</dbReference>
<dbReference type="InterPro" id="IPR013083">
    <property type="entry name" value="Znf_RING/FYVE/PHD"/>
</dbReference>
<dbReference type="FunFam" id="3.30.40.10:FF:000127">
    <property type="entry name" value="E3 ubiquitin-protein ligase RNF181"/>
    <property type="match status" value="1"/>
</dbReference>
<dbReference type="Pfam" id="PF13639">
    <property type="entry name" value="zf-RING_2"/>
    <property type="match status" value="1"/>
</dbReference>
<dbReference type="GO" id="GO:0061630">
    <property type="term" value="F:ubiquitin protein ligase activity"/>
    <property type="evidence" value="ECO:0007669"/>
    <property type="project" value="UniProtKB-EC"/>
</dbReference>
<dbReference type="SUPFAM" id="SSF57850">
    <property type="entry name" value="RING/U-box"/>
    <property type="match status" value="1"/>
</dbReference>
<feature type="domain" description="RING-type" evidence="10">
    <location>
        <begin position="75"/>
        <end position="116"/>
    </location>
</feature>
<evidence type="ECO:0000313" key="11">
    <source>
        <dbReference type="EMBL" id="KAK9052456.1"/>
    </source>
</evidence>
<dbReference type="SMART" id="SM00184">
    <property type="entry name" value="RING"/>
    <property type="match status" value="1"/>
</dbReference>
<evidence type="ECO:0000256" key="5">
    <source>
        <dbReference type="ARBA" id="ARBA00022771"/>
    </source>
</evidence>
<dbReference type="EC" id="2.3.2.27" evidence="2"/>
<proteinExistence type="predicted"/>
<keyword evidence="7" id="KW-0862">Zinc</keyword>
<evidence type="ECO:0000256" key="9">
    <source>
        <dbReference type="SAM" id="MobiDB-lite"/>
    </source>
</evidence>
<evidence type="ECO:0000256" key="3">
    <source>
        <dbReference type="ARBA" id="ARBA00022679"/>
    </source>
</evidence>
<keyword evidence="6" id="KW-0833">Ubl conjugation pathway</keyword>
<keyword evidence="3" id="KW-0808">Transferase</keyword>
<dbReference type="EMBL" id="JBCNJP010000027">
    <property type="protein sequence ID" value="KAK9052456.1"/>
    <property type="molecule type" value="Genomic_DNA"/>
</dbReference>
<organism evidence="11 12">
    <name type="scientific">Deinandra increscens subsp. villosa</name>
    <dbReference type="NCBI Taxonomy" id="3103831"/>
    <lineage>
        <taxon>Eukaryota</taxon>
        <taxon>Viridiplantae</taxon>
        <taxon>Streptophyta</taxon>
        <taxon>Embryophyta</taxon>
        <taxon>Tracheophyta</taxon>
        <taxon>Spermatophyta</taxon>
        <taxon>Magnoliopsida</taxon>
        <taxon>eudicotyledons</taxon>
        <taxon>Gunneridae</taxon>
        <taxon>Pentapetalae</taxon>
        <taxon>asterids</taxon>
        <taxon>campanulids</taxon>
        <taxon>Asterales</taxon>
        <taxon>Asteraceae</taxon>
        <taxon>Asteroideae</taxon>
        <taxon>Heliantheae alliance</taxon>
        <taxon>Madieae</taxon>
        <taxon>Madiinae</taxon>
        <taxon>Deinandra</taxon>
    </lineage>
</organism>
<evidence type="ECO:0000313" key="12">
    <source>
        <dbReference type="Proteomes" id="UP001408789"/>
    </source>
</evidence>
<gene>
    <name evidence="11" type="ORF">SSX86_029085</name>
</gene>